<dbReference type="GO" id="GO:0003919">
    <property type="term" value="F:FMN adenylyltransferase activity"/>
    <property type="evidence" value="ECO:0007669"/>
    <property type="project" value="UniProtKB-UniRule"/>
</dbReference>
<dbReference type="InterPro" id="IPR002606">
    <property type="entry name" value="Riboflavin_kinase_bac"/>
</dbReference>
<keyword evidence="18" id="KW-1185">Reference proteome</keyword>
<dbReference type="UniPathway" id="UPA00276">
    <property type="reaction ID" value="UER00406"/>
</dbReference>
<dbReference type="PIRSF" id="PIRSF004491">
    <property type="entry name" value="FAD_Synth"/>
    <property type="match status" value="1"/>
</dbReference>
<evidence type="ECO:0000256" key="8">
    <source>
        <dbReference type="ARBA" id="ARBA00022741"/>
    </source>
</evidence>
<proteinExistence type="inferred from homology"/>
<protein>
    <recommendedName>
        <fullName evidence="15">Riboflavin biosynthesis protein</fullName>
    </recommendedName>
    <domain>
        <recommendedName>
            <fullName evidence="15">Riboflavin kinase</fullName>
            <ecNumber evidence="15">2.7.1.26</ecNumber>
        </recommendedName>
        <alternativeName>
            <fullName evidence="15">Flavokinase</fullName>
        </alternativeName>
    </domain>
    <domain>
        <recommendedName>
            <fullName evidence="15">FMN adenylyltransferase</fullName>
            <ecNumber evidence="15">2.7.7.2</ecNumber>
        </recommendedName>
        <alternativeName>
            <fullName evidence="15">FAD pyrophosphorylase</fullName>
        </alternativeName>
        <alternativeName>
            <fullName evidence="15">FAD synthase</fullName>
        </alternativeName>
    </domain>
</protein>
<evidence type="ECO:0000256" key="15">
    <source>
        <dbReference type="PIRNR" id="PIRNR004491"/>
    </source>
</evidence>
<keyword evidence="12" id="KW-0511">Multifunctional enzyme</keyword>
<dbReference type="InterPro" id="IPR015865">
    <property type="entry name" value="Riboflavin_kinase_bac/euk"/>
</dbReference>
<evidence type="ECO:0000256" key="10">
    <source>
        <dbReference type="ARBA" id="ARBA00022827"/>
    </source>
</evidence>
<dbReference type="Pfam" id="PF06574">
    <property type="entry name" value="FAD_syn"/>
    <property type="match status" value="1"/>
</dbReference>
<evidence type="ECO:0000256" key="5">
    <source>
        <dbReference type="ARBA" id="ARBA00022643"/>
    </source>
</evidence>
<dbReference type="GO" id="GO:0006747">
    <property type="term" value="P:FAD biosynthetic process"/>
    <property type="evidence" value="ECO:0007669"/>
    <property type="project" value="UniProtKB-UniRule"/>
</dbReference>
<organism evidence="17 18">
    <name type="scientific">Reichenbachiella faecimaris</name>
    <dbReference type="NCBI Taxonomy" id="692418"/>
    <lineage>
        <taxon>Bacteria</taxon>
        <taxon>Pseudomonadati</taxon>
        <taxon>Bacteroidota</taxon>
        <taxon>Cytophagia</taxon>
        <taxon>Cytophagales</taxon>
        <taxon>Reichenbachiellaceae</taxon>
        <taxon>Reichenbachiella</taxon>
    </lineage>
</organism>
<comment type="similarity">
    <text evidence="15">Belongs to the ribF family.</text>
</comment>
<dbReference type="SUPFAM" id="SSF82114">
    <property type="entry name" value="Riboflavin kinase-like"/>
    <property type="match status" value="1"/>
</dbReference>
<dbReference type="STRING" id="692418.SAMN04488029_2605"/>
<dbReference type="FunFam" id="3.40.50.620:FF:000021">
    <property type="entry name" value="Riboflavin biosynthesis protein"/>
    <property type="match status" value="1"/>
</dbReference>
<dbReference type="GO" id="GO:0008531">
    <property type="term" value="F:riboflavin kinase activity"/>
    <property type="evidence" value="ECO:0007669"/>
    <property type="project" value="UniProtKB-UniRule"/>
</dbReference>
<dbReference type="InterPro" id="IPR023468">
    <property type="entry name" value="Riboflavin_kinase"/>
</dbReference>
<dbReference type="NCBIfam" id="NF004160">
    <property type="entry name" value="PRK05627.1-3"/>
    <property type="match status" value="1"/>
</dbReference>
<evidence type="ECO:0000256" key="4">
    <source>
        <dbReference type="ARBA" id="ARBA00022630"/>
    </source>
</evidence>
<dbReference type="UniPathway" id="UPA00277">
    <property type="reaction ID" value="UER00407"/>
</dbReference>
<sequence>MVIIEGHQAIPNIQNAIVTSGTFDGVHFGHQKILKKIVKTARELNGKSVVLTFWPHPRFVLFPEEKTLKLLSTFKEKAQLLEAVGIDYLIKVEFTRAFSQLSSETFIQNMLVEQLKTKKLIIGYDHRFGKNRSGSFEYLKENSERFGFEVEEIPRQDIDDVGVSSTKIRQALFHGEVDLAAGFLGRLYSIQGTVVEGKKIGSKLGFPTANISVAEEFKLIPKDGAYAVRAEVGGHWYKAMLNVGIRPTVDGLNRVIETHIFDFDQQIYDQPIQIEFVKHLRDEKKFDSLDDLKAQLKKDKVSALTLLEEY</sequence>
<comment type="pathway">
    <text evidence="2 15">Cofactor biosynthesis; FAD biosynthesis; FAD from FMN: step 1/1.</text>
</comment>
<dbReference type="FunFam" id="2.40.30.30:FF:000003">
    <property type="entry name" value="Riboflavin biosynthesis protein"/>
    <property type="match status" value="1"/>
</dbReference>
<evidence type="ECO:0000313" key="17">
    <source>
        <dbReference type="EMBL" id="SMD35913.1"/>
    </source>
</evidence>
<dbReference type="CDD" id="cd02064">
    <property type="entry name" value="FAD_synthetase_N"/>
    <property type="match status" value="1"/>
</dbReference>
<evidence type="ECO:0000259" key="16">
    <source>
        <dbReference type="SMART" id="SM00904"/>
    </source>
</evidence>
<evidence type="ECO:0000256" key="12">
    <source>
        <dbReference type="ARBA" id="ARBA00023268"/>
    </source>
</evidence>
<dbReference type="SUPFAM" id="SSF52374">
    <property type="entry name" value="Nucleotidylyl transferase"/>
    <property type="match status" value="1"/>
</dbReference>
<dbReference type="AlphaFoldDB" id="A0A1W2GGX0"/>
<keyword evidence="6 15" id="KW-0808">Transferase</keyword>
<dbReference type="NCBIfam" id="NF004162">
    <property type="entry name" value="PRK05627.1-5"/>
    <property type="match status" value="1"/>
</dbReference>
<comment type="function">
    <text evidence="1">Catalyzes the phosphorylation of riboflavin to FMN followed by the adenylation of FMN to FAD.</text>
</comment>
<keyword evidence="8 15" id="KW-0547">Nucleotide-binding</keyword>
<dbReference type="EC" id="2.7.1.26" evidence="15"/>
<reference evidence="17 18" key="1">
    <citation type="submission" date="2017-04" db="EMBL/GenBank/DDBJ databases">
        <authorList>
            <person name="Afonso C.L."/>
            <person name="Miller P.J."/>
            <person name="Scott M.A."/>
            <person name="Spackman E."/>
            <person name="Goraichik I."/>
            <person name="Dimitrov K.M."/>
            <person name="Suarez D.L."/>
            <person name="Swayne D.E."/>
        </authorList>
    </citation>
    <scope>NUCLEOTIDE SEQUENCE [LARGE SCALE GENOMIC DNA]</scope>
    <source>
        <strain evidence="17 18">DSM 26133</strain>
    </source>
</reference>
<dbReference type="InterPro" id="IPR014729">
    <property type="entry name" value="Rossmann-like_a/b/a_fold"/>
</dbReference>
<keyword evidence="9 15" id="KW-0418">Kinase</keyword>
<dbReference type="RefSeq" id="WP_084373280.1">
    <property type="nucleotide sequence ID" value="NZ_FWYF01000003.1"/>
</dbReference>
<keyword evidence="4 15" id="KW-0285">Flavoprotein</keyword>
<accession>A0A1W2GGX0</accession>
<comment type="pathway">
    <text evidence="3 15">Cofactor biosynthesis; FMN biosynthesis; FMN from riboflavin (ATP route): step 1/1.</text>
</comment>
<evidence type="ECO:0000256" key="3">
    <source>
        <dbReference type="ARBA" id="ARBA00005201"/>
    </source>
</evidence>
<evidence type="ECO:0000256" key="7">
    <source>
        <dbReference type="ARBA" id="ARBA00022695"/>
    </source>
</evidence>
<dbReference type="Pfam" id="PF01687">
    <property type="entry name" value="Flavokinase"/>
    <property type="match status" value="1"/>
</dbReference>
<dbReference type="PANTHER" id="PTHR22749:SF6">
    <property type="entry name" value="RIBOFLAVIN KINASE"/>
    <property type="match status" value="1"/>
</dbReference>
<dbReference type="Gene3D" id="3.40.50.620">
    <property type="entry name" value="HUPs"/>
    <property type="match status" value="1"/>
</dbReference>
<dbReference type="NCBIfam" id="TIGR00083">
    <property type="entry name" value="ribF"/>
    <property type="match status" value="1"/>
</dbReference>
<dbReference type="GO" id="GO:0009398">
    <property type="term" value="P:FMN biosynthetic process"/>
    <property type="evidence" value="ECO:0007669"/>
    <property type="project" value="UniProtKB-UniRule"/>
</dbReference>
<comment type="catalytic activity">
    <reaction evidence="14 15">
        <text>FMN + ATP + H(+) = FAD + diphosphate</text>
        <dbReference type="Rhea" id="RHEA:17237"/>
        <dbReference type="ChEBI" id="CHEBI:15378"/>
        <dbReference type="ChEBI" id="CHEBI:30616"/>
        <dbReference type="ChEBI" id="CHEBI:33019"/>
        <dbReference type="ChEBI" id="CHEBI:57692"/>
        <dbReference type="ChEBI" id="CHEBI:58210"/>
        <dbReference type="EC" id="2.7.7.2"/>
    </reaction>
</comment>
<keyword evidence="10 15" id="KW-0274">FAD</keyword>
<dbReference type="InterPro" id="IPR015864">
    <property type="entry name" value="FAD_synthase"/>
</dbReference>
<evidence type="ECO:0000256" key="11">
    <source>
        <dbReference type="ARBA" id="ARBA00022840"/>
    </source>
</evidence>
<keyword evidence="11 15" id="KW-0067">ATP-binding</keyword>
<dbReference type="OrthoDB" id="9803667at2"/>
<dbReference type="GO" id="GO:0009231">
    <property type="term" value="P:riboflavin biosynthetic process"/>
    <property type="evidence" value="ECO:0007669"/>
    <property type="project" value="InterPro"/>
</dbReference>
<feature type="domain" description="Riboflavin kinase" evidence="16">
    <location>
        <begin position="183"/>
        <end position="308"/>
    </location>
</feature>
<evidence type="ECO:0000313" key="18">
    <source>
        <dbReference type="Proteomes" id="UP000192472"/>
    </source>
</evidence>
<keyword evidence="5 15" id="KW-0288">FMN</keyword>
<dbReference type="PANTHER" id="PTHR22749">
    <property type="entry name" value="RIBOFLAVIN KINASE/FMN ADENYLYLTRANSFERASE"/>
    <property type="match status" value="1"/>
</dbReference>
<dbReference type="Gene3D" id="2.40.30.30">
    <property type="entry name" value="Riboflavin kinase-like"/>
    <property type="match status" value="1"/>
</dbReference>
<comment type="catalytic activity">
    <reaction evidence="13 15">
        <text>riboflavin + ATP = FMN + ADP + H(+)</text>
        <dbReference type="Rhea" id="RHEA:14357"/>
        <dbReference type="ChEBI" id="CHEBI:15378"/>
        <dbReference type="ChEBI" id="CHEBI:30616"/>
        <dbReference type="ChEBI" id="CHEBI:57986"/>
        <dbReference type="ChEBI" id="CHEBI:58210"/>
        <dbReference type="ChEBI" id="CHEBI:456216"/>
        <dbReference type="EC" id="2.7.1.26"/>
    </reaction>
</comment>
<evidence type="ECO:0000256" key="2">
    <source>
        <dbReference type="ARBA" id="ARBA00004726"/>
    </source>
</evidence>
<evidence type="ECO:0000256" key="14">
    <source>
        <dbReference type="ARBA" id="ARBA00049494"/>
    </source>
</evidence>
<dbReference type="EMBL" id="FWYF01000003">
    <property type="protein sequence ID" value="SMD35913.1"/>
    <property type="molecule type" value="Genomic_DNA"/>
</dbReference>
<evidence type="ECO:0000256" key="6">
    <source>
        <dbReference type="ARBA" id="ARBA00022679"/>
    </source>
</evidence>
<keyword evidence="7 15" id="KW-0548">Nucleotidyltransferase</keyword>
<dbReference type="Proteomes" id="UP000192472">
    <property type="component" value="Unassembled WGS sequence"/>
</dbReference>
<evidence type="ECO:0000256" key="13">
    <source>
        <dbReference type="ARBA" id="ARBA00047880"/>
    </source>
</evidence>
<dbReference type="SMART" id="SM00904">
    <property type="entry name" value="Flavokinase"/>
    <property type="match status" value="1"/>
</dbReference>
<name>A0A1W2GGX0_REIFA</name>
<evidence type="ECO:0000256" key="9">
    <source>
        <dbReference type="ARBA" id="ARBA00022777"/>
    </source>
</evidence>
<dbReference type="GO" id="GO:0005524">
    <property type="term" value="F:ATP binding"/>
    <property type="evidence" value="ECO:0007669"/>
    <property type="project" value="UniProtKB-UniRule"/>
</dbReference>
<dbReference type="InterPro" id="IPR023465">
    <property type="entry name" value="Riboflavin_kinase_dom_sf"/>
</dbReference>
<gene>
    <name evidence="17" type="ORF">SAMN04488029_2605</name>
</gene>
<evidence type="ECO:0000256" key="1">
    <source>
        <dbReference type="ARBA" id="ARBA00002121"/>
    </source>
</evidence>
<dbReference type="EC" id="2.7.7.2" evidence="15"/>